<sequence>MAITTGFVWASTQPEPTTVVRVVDGDTVDVRLDGEVERVRLLNIDTPETKHPQRGMECLGPEATAFLEDRLTPGEEIELEFDVDQRDRYGRVLAGVFADGSLVNAEIARAGFGAAVYYAPNRRFLHEVQQAEDEARAEGVGLFSDEIECTIPAAIVAFEQQAAAVPTAPPEEEAALEEVLAAVAVVAAAAVVLNESFDGLEAHPTSAVGRAFRDDLDDHRQRLDQTMSEMSELEERTTVQIEQIREAERVEREREEAEREAARVEAERAEAEREELERQEAERAAAAQAEAERAEQERQEAANREADRGRDAPAVPQPDPADAPAPPRPPANPPPPPAPNNQAPPSPAPPGPETGPPGHFHKDAPTTYTGPRCFAPGGKWWKPCG</sequence>
<organism evidence="3 4">
    <name type="scientific">Nesterenkonia sphaerica</name>
    <dbReference type="NCBI Taxonomy" id="1804988"/>
    <lineage>
        <taxon>Bacteria</taxon>
        <taxon>Bacillati</taxon>
        <taxon>Actinomycetota</taxon>
        <taxon>Actinomycetes</taxon>
        <taxon>Micrococcales</taxon>
        <taxon>Micrococcaceae</taxon>
        <taxon>Nesterenkonia</taxon>
    </lineage>
</organism>
<dbReference type="SUPFAM" id="SSF50199">
    <property type="entry name" value="Staphylococcal nuclease"/>
    <property type="match status" value="1"/>
</dbReference>
<dbReference type="InterPro" id="IPR002071">
    <property type="entry name" value="Thermonucl_AS"/>
</dbReference>
<feature type="domain" description="TNase-like" evidence="2">
    <location>
        <begin position="13"/>
        <end position="145"/>
    </location>
</feature>
<dbReference type="EMBL" id="VAWA01000004">
    <property type="protein sequence ID" value="TLP77505.1"/>
    <property type="molecule type" value="Genomic_DNA"/>
</dbReference>
<keyword evidence="4" id="KW-1185">Reference proteome</keyword>
<protein>
    <submittedName>
        <fullName evidence="3">Thermonuclease family protein</fullName>
    </submittedName>
</protein>
<evidence type="ECO:0000256" key="1">
    <source>
        <dbReference type="SAM" id="MobiDB-lite"/>
    </source>
</evidence>
<dbReference type="SMART" id="SM00318">
    <property type="entry name" value="SNc"/>
    <property type="match status" value="1"/>
</dbReference>
<gene>
    <name evidence="3" type="ORF">FEF27_04950</name>
</gene>
<dbReference type="InterPro" id="IPR016071">
    <property type="entry name" value="Staphylococal_nuclease_OB-fold"/>
</dbReference>
<dbReference type="InterPro" id="IPR035437">
    <property type="entry name" value="SNase_OB-fold_sf"/>
</dbReference>
<dbReference type="PROSITE" id="PS50830">
    <property type="entry name" value="TNASE_3"/>
    <property type="match status" value="1"/>
</dbReference>
<feature type="compositionally biased region" description="Basic and acidic residues" evidence="1">
    <location>
        <begin position="290"/>
        <end position="311"/>
    </location>
</feature>
<dbReference type="GO" id="GO:0004518">
    <property type="term" value="F:nuclease activity"/>
    <property type="evidence" value="ECO:0007669"/>
    <property type="project" value="InterPro"/>
</dbReference>
<dbReference type="GO" id="GO:0003676">
    <property type="term" value="F:nucleic acid binding"/>
    <property type="evidence" value="ECO:0007669"/>
    <property type="project" value="InterPro"/>
</dbReference>
<dbReference type="Proteomes" id="UP000306544">
    <property type="component" value="Unassembled WGS sequence"/>
</dbReference>
<dbReference type="PROSITE" id="PS01284">
    <property type="entry name" value="TNASE_2"/>
    <property type="match status" value="1"/>
</dbReference>
<evidence type="ECO:0000259" key="2">
    <source>
        <dbReference type="PROSITE" id="PS50830"/>
    </source>
</evidence>
<evidence type="ECO:0000313" key="3">
    <source>
        <dbReference type="EMBL" id="TLP77505.1"/>
    </source>
</evidence>
<accession>A0A5R9AHG4</accession>
<evidence type="ECO:0000313" key="4">
    <source>
        <dbReference type="Proteomes" id="UP000306544"/>
    </source>
</evidence>
<reference evidence="3 4" key="1">
    <citation type="submission" date="2019-05" db="EMBL/GenBank/DDBJ databases">
        <title>Nesterenkonia sp. GY239, isolated from the Southern Atlantic Ocean.</title>
        <authorList>
            <person name="Zhang G."/>
        </authorList>
    </citation>
    <scope>NUCLEOTIDE SEQUENCE [LARGE SCALE GENOMIC DNA]</scope>
    <source>
        <strain evidence="3 4">GY239</strain>
    </source>
</reference>
<name>A0A5R9AHG4_9MICC</name>
<dbReference type="PROSITE" id="PS01123">
    <property type="entry name" value="TNASE_1"/>
    <property type="match status" value="1"/>
</dbReference>
<dbReference type="Gene3D" id="2.40.50.90">
    <property type="match status" value="1"/>
</dbReference>
<feature type="region of interest" description="Disordered" evidence="1">
    <location>
        <begin position="247"/>
        <end position="385"/>
    </location>
</feature>
<dbReference type="OrthoDB" id="5241375at2"/>
<feature type="compositionally biased region" description="Basic and acidic residues" evidence="1">
    <location>
        <begin position="247"/>
        <end position="283"/>
    </location>
</feature>
<dbReference type="AlphaFoldDB" id="A0A5R9AHG4"/>
<proteinExistence type="predicted"/>
<comment type="caution">
    <text evidence="3">The sequence shown here is derived from an EMBL/GenBank/DDBJ whole genome shotgun (WGS) entry which is preliminary data.</text>
</comment>
<dbReference type="Pfam" id="PF00565">
    <property type="entry name" value="SNase"/>
    <property type="match status" value="1"/>
</dbReference>
<feature type="compositionally biased region" description="Pro residues" evidence="1">
    <location>
        <begin position="315"/>
        <end position="355"/>
    </location>
</feature>